<evidence type="ECO:0000256" key="2">
    <source>
        <dbReference type="ARBA" id="ARBA00022692"/>
    </source>
</evidence>
<name>A0A9P0PAC9_ACAOB</name>
<dbReference type="InterPro" id="IPR023271">
    <property type="entry name" value="Aquaporin-like"/>
</dbReference>
<dbReference type="InterPro" id="IPR034294">
    <property type="entry name" value="Aquaporin_transptr"/>
</dbReference>
<keyword evidence="8" id="KW-1185">Reference proteome</keyword>
<feature type="transmembrane region" description="Helical" evidence="6">
    <location>
        <begin position="12"/>
        <end position="34"/>
    </location>
</feature>
<dbReference type="EMBL" id="CAKOFQ010006834">
    <property type="protein sequence ID" value="CAH1975264.1"/>
    <property type="molecule type" value="Genomic_DNA"/>
</dbReference>
<evidence type="ECO:0000256" key="1">
    <source>
        <dbReference type="ARBA" id="ARBA00004141"/>
    </source>
</evidence>
<sequence length="241" mass="26372">MEEEKPKEAPYAVSFLSEVLGTIILMYIGCMGCVDSFQLGPTLPAFTFGLAILACIQITDHISPTHINPGVSIAFLIAGKMHWKRLLVYIPAQYIGCLIGYGLLRLTVTNATGLCHLKVKEPLSVFQAFGTEIICSFTLMIIVFGATDPRNASRSDSFALRVALGITGIIFAAEPYTGAGLNAARSFPSAIFDMNFKDHWVYELGPPIGQCLAAVLYRFTFSIEEKYSLHTFLTTKRGADQ</sequence>
<dbReference type="AlphaFoldDB" id="A0A9P0PAC9"/>
<comment type="subcellular location">
    <subcellularLocation>
        <location evidence="1">Membrane</location>
        <topology evidence="1">Multi-pass membrane protein</topology>
    </subcellularLocation>
</comment>
<dbReference type="PANTHER" id="PTHR19139:SF270">
    <property type="entry name" value="ENTOMOGLYCEROPORIN 1-RELATED"/>
    <property type="match status" value="1"/>
</dbReference>
<feature type="transmembrane region" description="Helical" evidence="6">
    <location>
        <begin position="199"/>
        <end position="219"/>
    </location>
</feature>
<keyword evidence="5" id="KW-0813">Transport</keyword>
<comment type="caution">
    <text evidence="7">The sequence shown here is derived from an EMBL/GenBank/DDBJ whole genome shotgun (WGS) entry which is preliminary data.</text>
</comment>
<dbReference type="GO" id="GO:0005886">
    <property type="term" value="C:plasma membrane"/>
    <property type="evidence" value="ECO:0007669"/>
    <property type="project" value="TreeGrafter"/>
</dbReference>
<dbReference type="PRINTS" id="PR00783">
    <property type="entry name" value="MINTRINSICP"/>
</dbReference>
<feature type="transmembrane region" description="Helical" evidence="6">
    <location>
        <begin position="158"/>
        <end position="179"/>
    </location>
</feature>
<dbReference type="Proteomes" id="UP001152888">
    <property type="component" value="Unassembled WGS sequence"/>
</dbReference>
<dbReference type="GO" id="GO:0015267">
    <property type="term" value="F:channel activity"/>
    <property type="evidence" value="ECO:0007669"/>
    <property type="project" value="InterPro"/>
</dbReference>
<dbReference type="Pfam" id="PF00230">
    <property type="entry name" value="MIP"/>
    <property type="match status" value="1"/>
</dbReference>
<keyword evidence="2 5" id="KW-0812">Transmembrane</keyword>
<protein>
    <recommendedName>
        <fullName evidence="9">Aquaporin</fullName>
    </recommendedName>
</protein>
<dbReference type="Gene3D" id="1.20.1080.10">
    <property type="entry name" value="Glycerol uptake facilitator protein"/>
    <property type="match status" value="1"/>
</dbReference>
<feature type="transmembrane region" description="Helical" evidence="6">
    <location>
        <begin position="86"/>
        <end position="104"/>
    </location>
</feature>
<evidence type="ECO:0000313" key="8">
    <source>
        <dbReference type="Proteomes" id="UP001152888"/>
    </source>
</evidence>
<evidence type="ECO:0000256" key="4">
    <source>
        <dbReference type="ARBA" id="ARBA00023136"/>
    </source>
</evidence>
<evidence type="ECO:0000256" key="3">
    <source>
        <dbReference type="ARBA" id="ARBA00022989"/>
    </source>
</evidence>
<dbReference type="PANTHER" id="PTHR19139">
    <property type="entry name" value="AQUAPORIN TRANSPORTER"/>
    <property type="match status" value="1"/>
</dbReference>
<gene>
    <name evidence="7" type="ORF">ACAOBT_LOCUS11536</name>
</gene>
<evidence type="ECO:0000313" key="7">
    <source>
        <dbReference type="EMBL" id="CAH1975264.1"/>
    </source>
</evidence>
<evidence type="ECO:0008006" key="9">
    <source>
        <dbReference type="Google" id="ProtNLM"/>
    </source>
</evidence>
<accession>A0A9P0PAC9</accession>
<organism evidence="7 8">
    <name type="scientific">Acanthoscelides obtectus</name>
    <name type="common">Bean weevil</name>
    <name type="synonym">Bruchus obtectus</name>
    <dbReference type="NCBI Taxonomy" id="200917"/>
    <lineage>
        <taxon>Eukaryota</taxon>
        <taxon>Metazoa</taxon>
        <taxon>Ecdysozoa</taxon>
        <taxon>Arthropoda</taxon>
        <taxon>Hexapoda</taxon>
        <taxon>Insecta</taxon>
        <taxon>Pterygota</taxon>
        <taxon>Neoptera</taxon>
        <taxon>Endopterygota</taxon>
        <taxon>Coleoptera</taxon>
        <taxon>Polyphaga</taxon>
        <taxon>Cucujiformia</taxon>
        <taxon>Chrysomeloidea</taxon>
        <taxon>Chrysomelidae</taxon>
        <taxon>Bruchinae</taxon>
        <taxon>Bruchini</taxon>
        <taxon>Acanthoscelides</taxon>
    </lineage>
</organism>
<evidence type="ECO:0000256" key="5">
    <source>
        <dbReference type="RuleBase" id="RU000477"/>
    </source>
</evidence>
<dbReference type="InterPro" id="IPR000425">
    <property type="entry name" value="MIP"/>
</dbReference>
<dbReference type="SUPFAM" id="SSF81338">
    <property type="entry name" value="Aquaporin-like"/>
    <property type="match status" value="1"/>
</dbReference>
<comment type="similarity">
    <text evidence="5">Belongs to the MIP/aquaporin (TC 1.A.8) family.</text>
</comment>
<feature type="transmembrane region" description="Helical" evidence="6">
    <location>
        <begin position="124"/>
        <end position="146"/>
    </location>
</feature>
<keyword evidence="3 6" id="KW-1133">Transmembrane helix</keyword>
<proteinExistence type="inferred from homology"/>
<dbReference type="OrthoDB" id="3222at2759"/>
<evidence type="ECO:0000256" key="6">
    <source>
        <dbReference type="SAM" id="Phobius"/>
    </source>
</evidence>
<keyword evidence="4 6" id="KW-0472">Membrane</keyword>
<reference evidence="7" key="1">
    <citation type="submission" date="2022-03" db="EMBL/GenBank/DDBJ databases">
        <authorList>
            <person name="Sayadi A."/>
        </authorList>
    </citation>
    <scope>NUCLEOTIDE SEQUENCE</scope>
</reference>